<sequence length="413" mass="46551">MEDIVNNPERCPNFEPNVFKKEKCKHCGLSWKYHKGVIAASYLQGFMKDGKAEAEAKAKDHAKTRPVKKAPDTAAEDTWYFDDGDTLETNCDSDDEGFRMLSCQDFETKLGGRSSDAFGTRQMNVTNLINFDECNVPVDTTVHAPKSSTRAEVHTTVTSSTVEAAPAATAVSTVVHRTTSTRTTSRTSSREFRGTDSKDDHLLQEIQYFRQMLADSNEEKAIQVAIIQEDLALARAEITVKKDTIIQMTRERAETERLLQSTKEEMAKFMLAKKKDVTDASSRLIERRTLDLVQREADLGHREEQLDNLLRSERKQSQALHNENAMLKTSIADLQLIADSTQSRLIECESQNENLQARVTRLEAPHDALLRVSSPKRVLEWDKDVRENFNAALSRLADRNVELRVASALCAGR</sequence>
<reference evidence="2" key="1">
    <citation type="submission" date="2021-01" db="EMBL/GenBank/DDBJ databases">
        <authorList>
            <person name="Corre E."/>
            <person name="Pelletier E."/>
            <person name="Niang G."/>
            <person name="Scheremetjew M."/>
            <person name="Finn R."/>
            <person name="Kale V."/>
            <person name="Holt S."/>
            <person name="Cochrane G."/>
            <person name="Meng A."/>
            <person name="Brown T."/>
            <person name="Cohen L."/>
        </authorList>
    </citation>
    <scope>NUCLEOTIDE SEQUENCE</scope>
</reference>
<evidence type="ECO:0000256" key="1">
    <source>
        <dbReference type="SAM" id="MobiDB-lite"/>
    </source>
</evidence>
<organism evidence="2">
    <name type="scientific">Noctiluca scintillans</name>
    <name type="common">Sea sparkle</name>
    <name type="synonym">Red tide dinoflagellate</name>
    <dbReference type="NCBI Taxonomy" id="2966"/>
    <lineage>
        <taxon>Eukaryota</taxon>
        <taxon>Sar</taxon>
        <taxon>Alveolata</taxon>
        <taxon>Dinophyceae</taxon>
        <taxon>Noctilucales</taxon>
        <taxon>Noctilucaceae</taxon>
        <taxon>Noctiluca</taxon>
    </lineage>
</organism>
<feature type="region of interest" description="Disordered" evidence="1">
    <location>
        <begin position="168"/>
        <end position="196"/>
    </location>
</feature>
<accession>A0A7S1F2X0</accession>
<gene>
    <name evidence="2" type="ORF">NSCI0253_LOCUS14027</name>
</gene>
<dbReference type="EMBL" id="HBFQ01020010">
    <property type="protein sequence ID" value="CAD8839679.1"/>
    <property type="molecule type" value="Transcribed_RNA"/>
</dbReference>
<evidence type="ECO:0000313" key="2">
    <source>
        <dbReference type="EMBL" id="CAD8839679.1"/>
    </source>
</evidence>
<protein>
    <submittedName>
        <fullName evidence="2">Uncharacterized protein</fullName>
    </submittedName>
</protein>
<dbReference type="AlphaFoldDB" id="A0A7S1F2X0"/>
<feature type="compositionally biased region" description="Low complexity" evidence="1">
    <location>
        <begin position="168"/>
        <end position="187"/>
    </location>
</feature>
<name>A0A7S1F2X0_NOCSC</name>
<proteinExistence type="predicted"/>